<evidence type="ECO:0000313" key="7">
    <source>
        <dbReference type="Proteomes" id="UP000054248"/>
    </source>
</evidence>
<dbReference type="STRING" id="1051891.A0A0C3QK76"/>
<evidence type="ECO:0000313" key="6">
    <source>
        <dbReference type="EMBL" id="KIO32840.1"/>
    </source>
</evidence>
<evidence type="ECO:0000256" key="2">
    <source>
        <dbReference type="ARBA" id="ARBA00022792"/>
    </source>
</evidence>
<evidence type="ECO:0000256" key="3">
    <source>
        <dbReference type="ARBA" id="ARBA00023128"/>
    </source>
</evidence>
<dbReference type="EMBL" id="KN822952">
    <property type="protein sequence ID" value="KIO32840.1"/>
    <property type="molecule type" value="Genomic_DNA"/>
</dbReference>
<sequence length="62" mass="7358">MVYNLANRIPEKQRIYQAMSKPVYMRPPRSKLYVYSYYGLFTVVSMGTLFQTYQLIRGKPAE</sequence>
<reference evidence="7" key="2">
    <citation type="submission" date="2015-01" db="EMBL/GenBank/DDBJ databases">
        <title>Evolutionary Origins and Diversification of the Mycorrhizal Mutualists.</title>
        <authorList>
            <consortium name="DOE Joint Genome Institute"/>
            <consortium name="Mycorrhizal Genomics Consortium"/>
            <person name="Kohler A."/>
            <person name="Kuo A."/>
            <person name="Nagy L.G."/>
            <person name="Floudas D."/>
            <person name="Copeland A."/>
            <person name="Barry K.W."/>
            <person name="Cichocki N."/>
            <person name="Veneault-Fourrey C."/>
            <person name="LaButti K."/>
            <person name="Lindquist E.A."/>
            <person name="Lipzen A."/>
            <person name="Lundell T."/>
            <person name="Morin E."/>
            <person name="Murat C."/>
            <person name="Riley R."/>
            <person name="Ohm R."/>
            <person name="Sun H."/>
            <person name="Tunlid A."/>
            <person name="Henrissat B."/>
            <person name="Grigoriev I.V."/>
            <person name="Hibbett D.S."/>
            <person name="Martin F."/>
        </authorList>
    </citation>
    <scope>NUCLEOTIDE SEQUENCE [LARGE SCALE GENOMIC DNA]</scope>
    <source>
        <strain evidence="7">MUT 4182</strain>
    </source>
</reference>
<keyword evidence="4 5" id="KW-0472">Membrane</keyword>
<organism evidence="6 7">
    <name type="scientific">Tulasnella calospora MUT 4182</name>
    <dbReference type="NCBI Taxonomy" id="1051891"/>
    <lineage>
        <taxon>Eukaryota</taxon>
        <taxon>Fungi</taxon>
        <taxon>Dikarya</taxon>
        <taxon>Basidiomycota</taxon>
        <taxon>Agaricomycotina</taxon>
        <taxon>Agaricomycetes</taxon>
        <taxon>Cantharellales</taxon>
        <taxon>Tulasnellaceae</taxon>
        <taxon>Tulasnella</taxon>
    </lineage>
</organism>
<evidence type="ECO:0000256" key="4">
    <source>
        <dbReference type="ARBA" id="ARBA00023136"/>
    </source>
</evidence>
<dbReference type="Pfam" id="PF02238">
    <property type="entry name" value="COX7a"/>
    <property type="match status" value="1"/>
</dbReference>
<dbReference type="OrthoDB" id="5511599at2759"/>
<feature type="transmembrane region" description="Helical" evidence="5">
    <location>
        <begin position="35"/>
        <end position="56"/>
    </location>
</feature>
<comment type="subcellular location">
    <subcellularLocation>
        <location evidence="1">Mitochondrion inner membrane</location>
    </subcellularLocation>
</comment>
<keyword evidence="5" id="KW-1133">Transmembrane helix</keyword>
<dbReference type="AlphaFoldDB" id="A0A0C3QK76"/>
<keyword evidence="3" id="KW-0496">Mitochondrion</keyword>
<proteinExistence type="predicted"/>
<dbReference type="InterPro" id="IPR039297">
    <property type="entry name" value="COX7a"/>
</dbReference>
<gene>
    <name evidence="6" type="ORF">M407DRAFT_241277</name>
</gene>
<reference evidence="6 7" key="1">
    <citation type="submission" date="2014-04" db="EMBL/GenBank/DDBJ databases">
        <authorList>
            <consortium name="DOE Joint Genome Institute"/>
            <person name="Kuo A."/>
            <person name="Girlanda M."/>
            <person name="Perotto S."/>
            <person name="Kohler A."/>
            <person name="Nagy L.G."/>
            <person name="Floudas D."/>
            <person name="Copeland A."/>
            <person name="Barry K.W."/>
            <person name="Cichocki N."/>
            <person name="Veneault-Fourrey C."/>
            <person name="LaButti K."/>
            <person name="Lindquist E.A."/>
            <person name="Lipzen A."/>
            <person name="Lundell T."/>
            <person name="Morin E."/>
            <person name="Murat C."/>
            <person name="Sun H."/>
            <person name="Tunlid A."/>
            <person name="Henrissat B."/>
            <person name="Grigoriev I.V."/>
            <person name="Hibbett D.S."/>
            <person name="Martin F."/>
            <person name="Nordberg H.P."/>
            <person name="Cantor M.N."/>
            <person name="Hua S.X."/>
        </authorList>
    </citation>
    <scope>NUCLEOTIDE SEQUENCE [LARGE SCALE GENOMIC DNA]</scope>
    <source>
        <strain evidence="6 7">MUT 4182</strain>
    </source>
</reference>
<evidence type="ECO:0000256" key="5">
    <source>
        <dbReference type="SAM" id="Phobius"/>
    </source>
</evidence>
<accession>A0A0C3QK76</accession>
<evidence type="ECO:0000256" key="1">
    <source>
        <dbReference type="ARBA" id="ARBA00004273"/>
    </source>
</evidence>
<name>A0A0C3QK76_9AGAM</name>
<dbReference type="Proteomes" id="UP000054248">
    <property type="component" value="Unassembled WGS sequence"/>
</dbReference>
<protein>
    <submittedName>
        <fullName evidence="6">Uncharacterized protein</fullName>
    </submittedName>
</protein>
<dbReference type="GO" id="GO:0005743">
    <property type="term" value="C:mitochondrial inner membrane"/>
    <property type="evidence" value="ECO:0007669"/>
    <property type="project" value="UniProtKB-SubCell"/>
</dbReference>
<dbReference type="HOGENOM" id="CLU_169147_3_0_1"/>
<keyword evidence="5" id="KW-0812">Transmembrane</keyword>
<keyword evidence="2" id="KW-0999">Mitochondrion inner membrane</keyword>
<keyword evidence="7" id="KW-1185">Reference proteome</keyword>